<dbReference type="NCBIfam" id="TIGR04542">
    <property type="entry name" value="GMC_mycofac_2"/>
    <property type="match status" value="1"/>
</dbReference>
<comment type="cofactor">
    <cofactor evidence="1 5">
        <name>FAD</name>
        <dbReference type="ChEBI" id="CHEBI:57692"/>
    </cofactor>
</comment>
<keyword evidence="9" id="KW-1185">Reference proteome</keyword>
<evidence type="ECO:0000313" key="8">
    <source>
        <dbReference type="EMBL" id="GAB32394.1"/>
    </source>
</evidence>
<comment type="caution">
    <text evidence="8">The sequence shown here is derived from an EMBL/GenBank/DDBJ whole genome shotgun (WGS) entry which is preliminary data.</text>
</comment>
<name>H5TFY6_GORO1</name>
<dbReference type="Proteomes" id="UP000005038">
    <property type="component" value="Unassembled WGS sequence"/>
</dbReference>
<dbReference type="InterPro" id="IPR000172">
    <property type="entry name" value="GMC_OxRdtase_N"/>
</dbReference>
<feature type="domain" description="Glucose-methanol-choline oxidoreductase N-terminal" evidence="6">
    <location>
        <begin position="13"/>
        <end position="250"/>
    </location>
</feature>
<proteinExistence type="inferred from homology"/>
<evidence type="ECO:0000256" key="4">
    <source>
        <dbReference type="ARBA" id="ARBA00022827"/>
    </source>
</evidence>
<evidence type="ECO:0000259" key="6">
    <source>
        <dbReference type="Pfam" id="PF00732"/>
    </source>
</evidence>
<dbReference type="Gene3D" id="3.50.50.60">
    <property type="entry name" value="FAD/NAD(P)-binding domain"/>
    <property type="match status" value="2"/>
</dbReference>
<gene>
    <name evidence="8" type="ORF">GOOTI_005_00730</name>
</gene>
<keyword evidence="3" id="KW-0285">Flavoprotein</keyword>
<dbReference type="InterPro" id="IPR007867">
    <property type="entry name" value="GMC_OxRtase_C"/>
</dbReference>
<dbReference type="Pfam" id="PF00732">
    <property type="entry name" value="GMC_oxred_N"/>
    <property type="match status" value="1"/>
</dbReference>
<dbReference type="SUPFAM" id="SSF51905">
    <property type="entry name" value="FAD/NAD(P)-binding domain"/>
    <property type="match status" value="1"/>
</dbReference>
<comment type="similarity">
    <text evidence="2">Belongs to the GMC oxidoreductase family.</text>
</comment>
<feature type="domain" description="Glucose-methanol-choline oxidoreductase C-terminal" evidence="7">
    <location>
        <begin position="373"/>
        <end position="425"/>
    </location>
</feature>
<dbReference type="STRING" id="1108044.GOOTI_005_00730"/>
<dbReference type="GO" id="GO:0016614">
    <property type="term" value="F:oxidoreductase activity, acting on CH-OH group of donors"/>
    <property type="evidence" value="ECO:0007669"/>
    <property type="project" value="InterPro"/>
</dbReference>
<dbReference type="EMBL" id="BAFB01000005">
    <property type="protein sequence ID" value="GAB32394.1"/>
    <property type="molecule type" value="Genomic_DNA"/>
</dbReference>
<dbReference type="InterPro" id="IPR030900">
    <property type="entry name" value="GMC_mycofac_OxRdtase"/>
</dbReference>
<dbReference type="InterPro" id="IPR036188">
    <property type="entry name" value="FAD/NAD-bd_sf"/>
</dbReference>
<dbReference type="PANTHER" id="PTHR11552:SF147">
    <property type="entry name" value="CHOLINE DEHYDROGENASE, MITOCHONDRIAL"/>
    <property type="match status" value="1"/>
</dbReference>
<dbReference type="RefSeq" id="WP_007236669.1">
    <property type="nucleotide sequence ID" value="NZ_BAFB01000005.1"/>
</dbReference>
<dbReference type="AlphaFoldDB" id="H5TFY6"/>
<evidence type="ECO:0000256" key="5">
    <source>
        <dbReference type="PIRSR" id="PIRSR000137-2"/>
    </source>
</evidence>
<dbReference type="Pfam" id="PF05199">
    <property type="entry name" value="GMC_oxred_C"/>
    <property type="match status" value="1"/>
</dbReference>
<organism evidence="8 9">
    <name type="scientific">Gordonia otitidis (strain DSM 44809 / CCUG 52243 / JCM 12355 / NBRC 100426 / IFM 10032)</name>
    <dbReference type="NCBI Taxonomy" id="1108044"/>
    <lineage>
        <taxon>Bacteria</taxon>
        <taxon>Bacillati</taxon>
        <taxon>Actinomycetota</taxon>
        <taxon>Actinomycetes</taxon>
        <taxon>Mycobacteriales</taxon>
        <taxon>Gordoniaceae</taxon>
        <taxon>Gordonia</taxon>
    </lineage>
</organism>
<evidence type="ECO:0000256" key="2">
    <source>
        <dbReference type="ARBA" id="ARBA00010790"/>
    </source>
</evidence>
<reference evidence="8" key="1">
    <citation type="submission" date="2012-02" db="EMBL/GenBank/DDBJ databases">
        <title>Whole genome shotgun sequence of Gordonia otitidis NBRC 100426.</title>
        <authorList>
            <person name="Yoshida I."/>
            <person name="Hosoyama A."/>
            <person name="Tsuchikane K."/>
            <person name="Katsumata H."/>
            <person name="Yamazaki S."/>
            <person name="Fujita N."/>
        </authorList>
    </citation>
    <scope>NUCLEOTIDE SEQUENCE [LARGE SCALE GENOMIC DNA]</scope>
    <source>
        <strain evidence="8">NBRC 100426</strain>
    </source>
</reference>
<dbReference type="PIRSF" id="PIRSF000137">
    <property type="entry name" value="Alcohol_oxidase"/>
    <property type="match status" value="1"/>
</dbReference>
<accession>H5TFY6</accession>
<dbReference type="PANTHER" id="PTHR11552">
    <property type="entry name" value="GLUCOSE-METHANOL-CHOLINE GMC OXIDOREDUCTASE"/>
    <property type="match status" value="1"/>
</dbReference>
<dbReference type="GO" id="GO:0050660">
    <property type="term" value="F:flavin adenine dinucleotide binding"/>
    <property type="evidence" value="ECO:0007669"/>
    <property type="project" value="InterPro"/>
</dbReference>
<dbReference type="InterPro" id="IPR012132">
    <property type="entry name" value="GMC_OxRdtase"/>
</dbReference>
<keyword evidence="4 5" id="KW-0274">FAD</keyword>
<evidence type="ECO:0000256" key="1">
    <source>
        <dbReference type="ARBA" id="ARBA00001974"/>
    </source>
</evidence>
<evidence type="ECO:0000313" key="9">
    <source>
        <dbReference type="Proteomes" id="UP000005038"/>
    </source>
</evidence>
<sequence length="435" mass="46917">MVYPTEGGDAPDVVIVGAGSAGSVLAERLSRHDQRSVLVLEQGPDDWPDAEALDLRRLPISEDEPFVTHHGGSPDLSIVRGRGLGGSATVNGAYFMRWHRDDFDTWQGTWTADAIDEAYTELDATMAVHPYTDGELAPTARAFERYWGARCPTRPLDEKWPVVGVNRVRSNSLDGARRTSAEAYLRPHLTRPNLRVRTGARVDRLLMAGGDALGVVCDGREIHAGEVILCAGTLGTARVLIRSGIGGAQLQVHEHREVLVGYRLREQYRRGPLLPTVVHTADGLEIRCYRDDFARYVSGMALSGPAVGIAAMRPGASGDVYLHGDAVGIRLGPPAADVRERLTRSARDVVAMLTSSVFGALVDAESIRVDPVLRTSQHAWGSMPMGDRTDWLGGVHGVRHLRIVDGSILPTAGRSGPHATTMMVAAVIGDALATR</sequence>
<evidence type="ECO:0000259" key="7">
    <source>
        <dbReference type="Pfam" id="PF05199"/>
    </source>
</evidence>
<evidence type="ECO:0000256" key="3">
    <source>
        <dbReference type="ARBA" id="ARBA00022630"/>
    </source>
</evidence>
<protein>
    <submittedName>
        <fullName evidence="8">Dehydrogenase</fullName>
    </submittedName>
</protein>
<feature type="binding site" evidence="5">
    <location>
        <position position="202"/>
    </location>
    <ligand>
        <name>FAD</name>
        <dbReference type="ChEBI" id="CHEBI:57692"/>
    </ligand>
</feature>